<dbReference type="InterPro" id="IPR001841">
    <property type="entry name" value="Znf_RING"/>
</dbReference>
<organism evidence="6 7">
    <name type="scientific">Tribonema minus</name>
    <dbReference type="NCBI Taxonomy" id="303371"/>
    <lineage>
        <taxon>Eukaryota</taxon>
        <taxon>Sar</taxon>
        <taxon>Stramenopiles</taxon>
        <taxon>Ochrophyta</taxon>
        <taxon>PX clade</taxon>
        <taxon>Xanthophyceae</taxon>
        <taxon>Tribonematales</taxon>
        <taxon>Tribonemataceae</taxon>
        <taxon>Tribonema</taxon>
    </lineage>
</organism>
<evidence type="ECO:0000256" key="2">
    <source>
        <dbReference type="SAM" id="Coils"/>
    </source>
</evidence>
<dbReference type="AlphaFoldDB" id="A0A836CBF7"/>
<dbReference type="InterPro" id="IPR013083">
    <property type="entry name" value="Znf_RING/FYVE/PHD"/>
</dbReference>
<feature type="compositionally biased region" description="Low complexity" evidence="3">
    <location>
        <begin position="265"/>
        <end position="278"/>
    </location>
</feature>
<dbReference type="SUPFAM" id="SSF57850">
    <property type="entry name" value="RING/U-box"/>
    <property type="match status" value="1"/>
</dbReference>
<keyword evidence="4" id="KW-0472">Membrane</keyword>
<feature type="region of interest" description="Disordered" evidence="3">
    <location>
        <begin position="259"/>
        <end position="278"/>
    </location>
</feature>
<dbReference type="PROSITE" id="PS50089">
    <property type="entry name" value="ZF_RING_2"/>
    <property type="match status" value="1"/>
</dbReference>
<dbReference type="PANTHER" id="PTHR23327">
    <property type="entry name" value="RING FINGER PROTEIN 127"/>
    <property type="match status" value="1"/>
</dbReference>
<feature type="domain" description="RING-type" evidence="5">
    <location>
        <begin position="291"/>
        <end position="343"/>
    </location>
</feature>
<keyword evidence="4" id="KW-1133">Transmembrane helix</keyword>
<dbReference type="OrthoDB" id="6105938at2759"/>
<evidence type="ECO:0000259" key="5">
    <source>
        <dbReference type="PROSITE" id="PS50089"/>
    </source>
</evidence>
<keyword evidence="1" id="KW-0863">Zinc-finger</keyword>
<comment type="caution">
    <text evidence="6">The sequence shown here is derived from an EMBL/GenBank/DDBJ whole genome shotgun (WGS) entry which is preliminary data.</text>
</comment>
<evidence type="ECO:0000256" key="4">
    <source>
        <dbReference type="SAM" id="Phobius"/>
    </source>
</evidence>
<feature type="compositionally biased region" description="Gly residues" evidence="3">
    <location>
        <begin position="162"/>
        <end position="172"/>
    </location>
</feature>
<proteinExistence type="predicted"/>
<evidence type="ECO:0000256" key="3">
    <source>
        <dbReference type="SAM" id="MobiDB-lite"/>
    </source>
</evidence>
<evidence type="ECO:0000313" key="7">
    <source>
        <dbReference type="Proteomes" id="UP000664859"/>
    </source>
</evidence>
<dbReference type="EMBL" id="JAFCMP010000511">
    <property type="protein sequence ID" value="KAG5178928.1"/>
    <property type="molecule type" value="Genomic_DNA"/>
</dbReference>
<reference evidence="6" key="1">
    <citation type="submission" date="2021-02" db="EMBL/GenBank/DDBJ databases">
        <title>First Annotated Genome of the Yellow-green Alga Tribonema minus.</title>
        <authorList>
            <person name="Mahan K.M."/>
        </authorList>
    </citation>
    <scope>NUCLEOTIDE SEQUENCE</scope>
    <source>
        <strain evidence="6">UTEX B ZZ1240</strain>
    </source>
</reference>
<protein>
    <recommendedName>
        <fullName evidence="5">RING-type domain-containing protein</fullName>
    </recommendedName>
</protein>
<feature type="coiled-coil region" evidence="2">
    <location>
        <begin position="194"/>
        <end position="221"/>
    </location>
</feature>
<keyword evidence="1" id="KW-0479">Metal-binding</keyword>
<keyword evidence="1" id="KW-0862">Zinc</keyword>
<keyword evidence="4" id="KW-0812">Transmembrane</keyword>
<keyword evidence="2" id="KW-0175">Coiled coil</keyword>
<keyword evidence="7" id="KW-1185">Reference proteome</keyword>
<dbReference type="Proteomes" id="UP000664859">
    <property type="component" value="Unassembled WGS sequence"/>
</dbReference>
<dbReference type="Pfam" id="PF13923">
    <property type="entry name" value="zf-C3HC4_2"/>
    <property type="match status" value="1"/>
</dbReference>
<feature type="transmembrane region" description="Helical" evidence="4">
    <location>
        <begin position="429"/>
        <end position="451"/>
    </location>
</feature>
<evidence type="ECO:0000256" key="1">
    <source>
        <dbReference type="PROSITE-ProRule" id="PRU00175"/>
    </source>
</evidence>
<feature type="region of interest" description="Disordered" evidence="3">
    <location>
        <begin position="145"/>
        <end position="179"/>
    </location>
</feature>
<accession>A0A836CBF7</accession>
<dbReference type="SMART" id="SM00184">
    <property type="entry name" value="RING"/>
    <property type="match status" value="1"/>
</dbReference>
<evidence type="ECO:0000313" key="6">
    <source>
        <dbReference type="EMBL" id="KAG5178928.1"/>
    </source>
</evidence>
<dbReference type="GO" id="GO:0008270">
    <property type="term" value="F:zinc ion binding"/>
    <property type="evidence" value="ECO:0007669"/>
    <property type="project" value="UniProtKB-KW"/>
</dbReference>
<name>A0A836CBF7_9STRA</name>
<gene>
    <name evidence="6" type="ORF">JKP88DRAFT_247866</name>
</gene>
<sequence>MASLVDVTEESVKQRRRSLLAEARAELQLERQVPKPRARVSPYWAALRERRRVELLLSELGLRDPGLLDRVDLLADPEVLEVLRHCHERWLRCHGKWLRQELTSDGPAQAVDLAVSVGIRQPEGHEPAPLDAAIVQAADVVCRELGSPETPPALDSSTAGGRSSGGAMGGGSLHRKKRTERCQECQHKVQAEGAAQAQIAMAKAEAAAAKAEAVAAKEEAAEAVKVAARAHAVAASARAGARSRAAAPGTEIAAAPAPALPTPATPSAQTGVPAAAAQAPAAPAEDPVLDCPICLELLYRPVTLPCGHTACELCFARFLTPFTPSTRRRAGASARALGDPACPAGCSTPLALALPAVSCVLAKVIDARPLDAAQRRARDAHYDASKHIVGALRKRLKFASAAARARAVGGRAAAPMRVEGEIQCPPAEVLGGCCILALLVVGACLALTYVVRYFTAAA</sequence>
<dbReference type="Gene3D" id="3.30.40.10">
    <property type="entry name" value="Zinc/RING finger domain, C3HC4 (zinc finger)"/>
    <property type="match status" value="1"/>
</dbReference>